<dbReference type="InterPro" id="IPR016024">
    <property type="entry name" value="ARM-type_fold"/>
</dbReference>
<dbReference type="AlphaFoldDB" id="A0A1Y5XL72"/>
<dbReference type="RefSeq" id="WP_084427543.1">
    <property type="nucleotide sequence ID" value="NZ_FWXV01000002.1"/>
</dbReference>
<protein>
    <submittedName>
        <fullName evidence="1">HEAT repeat-containing protein</fullName>
    </submittedName>
</protein>
<evidence type="ECO:0000313" key="2">
    <source>
        <dbReference type="Proteomes" id="UP000192674"/>
    </source>
</evidence>
<sequence length="243" mass="26749">MADRELVERILNDPALRTERPADPQYTKAAAGLMAELDGLVPDLARFGLPLDYVQDLYLPAIVKYDEQGNEVSRRPVDYRAAVPVLLKWLPEVRYYPVAESIVRAVSVRFAKKQAVPVLLRVFRDLPPVKPEQRREVLRTSIGSALGNFADASIADELIDLAQDRSLGAARAGIVNPGLPKTKDPRGPDVLLSLLDDPAVAPYAVQSLGRLRHAPARPQLEQALTSPDENVRAQAKKALKRLG</sequence>
<keyword evidence="2" id="KW-1185">Reference proteome</keyword>
<proteinExistence type="predicted"/>
<dbReference type="Proteomes" id="UP000192674">
    <property type="component" value="Unassembled WGS sequence"/>
</dbReference>
<organism evidence="1 2">
    <name type="scientific">Kibdelosporangium aridum</name>
    <dbReference type="NCBI Taxonomy" id="2030"/>
    <lineage>
        <taxon>Bacteria</taxon>
        <taxon>Bacillati</taxon>
        <taxon>Actinomycetota</taxon>
        <taxon>Actinomycetes</taxon>
        <taxon>Pseudonocardiales</taxon>
        <taxon>Pseudonocardiaceae</taxon>
        <taxon>Kibdelosporangium</taxon>
    </lineage>
</organism>
<dbReference type="SMART" id="SM00567">
    <property type="entry name" value="EZ_HEAT"/>
    <property type="match status" value="2"/>
</dbReference>
<accession>A0A1Y5XL72</accession>
<gene>
    <name evidence="1" type="ORF">SAMN05661093_03536</name>
</gene>
<dbReference type="Gene3D" id="1.25.10.10">
    <property type="entry name" value="Leucine-rich Repeat Variant"/>
    <property type="match status" value="1"/>
</dbReference>
<dbReference type="Pfam" id="PF13646">
    <property type="entry name" value="HEAT_2"/>
    <property type="match status" value="1"/>
</dbReference>
<dbReference type="InterPro" id="IPR011989">
    <property type="entry name" value="ARM-like"/>
</dbReference>
<evidence type="ECO:0000313" key="1">
    <source>
        <dbReference type="EMBL" id="SMC98415.1"/>
    </source>
</evidence>
<dbReference type="OrthoDB" id="3692795at2"/>
<dbReference type="SUPFAM" id="SSF48371">
    <property type="entry name" value="ARM repeat"/>
    <property type="match status" value="1"/>
</dbReference>
<reference evidence="1 2" key="1">
    <citation type="submission" date="2017-04" db="EMBL/GenBank/DDBJ databases">
        <authorList>
            <person name="Afonso C.L."/>
            <person name="Miller P.J."/>
            <person name="Scott M.A."/>
            <person name="Spackman E."/>
            <person name="Goraichik I."/>
            <person name="Dimitrov K.M."/>
            <person name="Suarez D.L."/>
            <person name="Swayne D.E."/>
        </authorList>
    </citation>
    <scope>NUCLEOTIDE SEQUENCE [LARGE SCALE GENOMIC DNA]</scope>
    <source>
        <strain evidence="1 2">DSM 43828</strain>
    </source>
</reference>
<name>A0A1Y5XL72_KIBAR</name>
<dbReference type="EMBL" id="FWXV01000002">
    <property type="protein sequence ID" value="SMC98415.1"/>
    <property type="molecule type" value="Genomic_DNA"/>
</dbReference>
<dbReference type="InterPro" id="IPR004155">
    <property type="entry name" value="PBS_lyase_HEAT"/>
</dbReference>